<organism evidence="1 2">
    <name type="scientific">Vibrio viridaestus</name>
    <dbReference type="NCBI Taxonomy" id="2487322"/>
    <lineage>
        <taxon>Bacteria</taxon>
        <taxon>Pseudomonadati</taxon>
        <taxon>Pseudomonadota</taxon>
        <taxon>Gammaproteobacteria</taxon>
        <taxon>Vibrionales</taxon>
        <taxon>Vibrionaceae</taxon>
        <taxon>Vibrio</taxon>
    </lineage>
</organism>
<accession>A0A3N9U8G1</accession>
<keyword evidence="1" id="KW-0808">Transferase</keyword>
<evidence type="ECO:0000313" key="1">
    <source>
        <dbReference type="EMBL" id="RQW64486.1"/>
    </source>
</evidence>
<dbReference type="Proteomes" id="UP000281112">
    <property type="component" value="Unassembled WGS sequence"/>
</dbReference>
<comment type="caution">
    <text evidence="1">The sequence shown here is derived from an EMBL/GenBank/DDBJ whole genome shotgun (WGS) entry which is preliminary data.</text>
</comment>
<dbReference type="OrthoDB" id="183043at2"/>
<name>A0A3N9U8G1_9VIBR</name>
<dbReference type="Pfam" id="PF07357">
    <property type="entry name" value="DRAT"/>
    <property type="match status" value="1"/>
</dbReference>
<dbReference type="GO" id="GO:0030701">
    <property type="term" value="F:NAD+-dinitrogen-reductase ADP-D-ribosyltransferase activity"/>
    <property type="evidence" value="ECO:0007669"/>
    <property type="project" value="InterPro"/>
</dbReference>
<protein>
    <submittedName>
        <fullName evidence="1">NAD(+)--dinitrogen-reductase ADP-D-ribosyltransferase</fullName>
    </submittedName>
</protein>
<evidence type="ECO:0000313" key="2">
    <source>
        <dbReference type="Proteomes" id="UP000281112"/>
    </source>
</evidence>
<dbReference type="GO" id="GO:0009399">
    <property type="term" value="P:nitrogen fixation"/>
    <property type="evidence" value="ECO:0007669"/>
    <property type="project" value="InterPro"/>
</dbReference>
<dbReference type="InterPro" id="IPR009953">
    <property type="entry name" value="DRA_trans"/>
</dbReference>
<keyword evidence="2" id="KW-1185">Reference proteome</keyword>
<gene>
    <name evidence="1" type="ORF">EES38_00095</name>
</gene>
<proteinExistence type="predicted"/>
<sequence>MSLFSFLRIEFLMFHINVASVATKNITKMSDTTLYEITQEEAQYLKRLTVSLNRINIPSALFASLSYQSNPIPVELDGVSNWYAQLFADLKGMTNKTERYHLFSEFMSHRFSLKANLQADREEHRILRSKLSYKRIILGWLFDSNSEQGAALRGWVESRFGLQTNYHSGLVADSDSDTYWAYRQKWHKATHNTNELFAQLDLLYCYCQLELSLLYPHSDHVTLYRGCINSPEIDSHPNISLMSNISSFTFDPETAMLFGSKLYEVSVPLWKIVCFDDLLPGSLAGENEYLVLGGLYKTHTLRL</sequence>
<reference evidence="1 2" key="1">
    <citation type="submission" date="2018-11" db="EMBL/GenBank/DDBJ databases">
        <title>Vibrio LJC006 sp. nov., isolated from seawater during the bloom of the enteromorpha.</title>
        <authorList>
            <person name="Liang J."/>
        </authorList>
    </citation>
    <scope>NUCLEOTIDE SEQUENCE [LARGE SCALE GENOMIC DNA]</scope>
    <source>
        <strain evidence="1 2">LJC006</strain>
    </source>
</reference>
<dbReference type="EMBL" id="RJVQ01000001">
    <property type="protein sequence ID" value="RQW64486.1"/>
    <property type="molecule type" value="Genomic_DNA"/>
</dbReference>
<dbReference type="AlphaFoldDB" id="A0A3N9U8G1"/>